<dbReference type="InterPro" id="IPR003848">
    <property type="entry name" value="DUF218"/>
</dbReference>
<dbReference type="EMBL" id="JBIAQY010000013">
    <property type="protein sequence ID" value="MFF3572261.1"/>
    <property type="molecule type" value="Genomic_DNA"/>
</dbReference>
<organism evidence="2 3">
    <name type="scientific">Nocardia jiangxiensis</name>
    <dbReference type="NCBI Taxonomy" id="282685"/>
    <lineage>
        <taxon>Bacteria</taxon>
        <taxon>Bacillati</taxon>
        <taxon>Actinomycetota</taxon>
        <taxon>Actinomycetes</taxon>
        <taxon>Mycobacteriales</taxon>
        <taxon>Nocardiaceae</taxon>
        <taxon>Nocardia</taxon>
    </lineage>
</organism>
<dbReference type="RefSeq" id="WP_063713029.1">
    <property type="nucleotide sequence ID" value="NZ_JBIAQY010000013.1"/>
</dbReference>
<evidence type="ECO:0000259" key="1">
    <source>
        <dbReference type="Pfam" id="PF02698"/>
    </source>
</evidence>
<feature type="domain" description="DUF218" evidence="1">
    <location>
        <begin position="48"/>
        <end position="192"/>
    </location>
</feature>
<gene>
    <name evidence="2" type="ORF">ACFYXQ_31255</name>
</gene>
<dbReference type="CDD" id="cd06259">
    <property type="entry name" value="YdcF-like"/>
    <property type="match status" value="1"/>
</dbReference>
<keyword evidence="3" id="KW-1185">Reference proteome</keyword>
<evidence type="ECO:0000313" key="2">
    <source>
        <dbReference type="EMBL" id="MFF3572261.1"/>
    </source>
</evidence>
<sequence length="216" mass="23901">MRTKGVGAILGCAVAIAAAIVSGSEWMHWRAARRYLGTRPDTGHGTHALVVLGFPARADGSTHPLQRWRCRIAARSMTPGAFVVFSGGAVKGPWVEAEVMARYAHERLGIPAESIRTETEAETTWQNIEFTIPLIEHADRIAIVSSPMHAARARRYLHLQRPDLAARLTPAADYRPFEAWWLKTPTAVHELAAIARRNAGRMVVRALGELDLRRTE</sequence>
<dbReference type="Proteomes" id="UP001601992">
    <property type="component" value="Unassembled WGS sequence"/>
</dbReference>
<name>A0ABW6S7K2_9NOCA</name>
<dbReference type="Gene3D" id="3.40.50.620">
    <property type="entry name" value="HUPs"/>
    <property type="match status" value="1"/>
</dbReference>
<reference evidence="2 3" key="1">
    <citation type="submission" date="2024-10" db="EMBL/GenBank/DDBJ databases">
        <title>The Natural Products Discovery Center: Release of the First 8490 Sequenced Strains for Exploring Actinobacteria Biosynthetic Diversity.</title>
        <authorList>
            <person name="Kalkreuter E."/>
            <person name="Kautsar S.A."/>
            <person name="Yang D."/>
            <person name="Bader C.D."/>
            <person name="Teijaro C.N."/>
            <person name="Fluegel L."/>
            <person name="Davis C.M."/>
            <person name="Simpson J.R."/>
            <person name="Lauterbach L."/>
            <person name="Steele A.D."/>
            <person name="Gui C."/>
            <person name="Meng S."/>
            <person name="Li G."/>
            <person name="Viehrig K."/>
            <person name="Ye F."/>
            <person name="Su P."/>
            <person name="Kiefer A.F."/>
            <person name="Nichols A."/>
            <person name="Cepeda A.J."/>
            <person name="Yan W."/>
            <person name="Fan B."/>
            <person name="Jiang Y."/>
            <person name="Adhikari A."/>
            <person name="Zheng C.-J."/>
            <person name="Schuster L."/>
            <person name="Cowan T.M."/>
            <person name="Smanski M.J."/>
            <person name="Chevrette M.G."/>
            <person name="De Carvalho L.P.S."/>
            <person name="Shen B."/>
        </authorList>
    </citation>
    <scope>NUCLEOTIDE SEQUENCE [LARGE SCALE GENOMIC DNA]</scope>
    <source>
        <strain evidence="2 3">NPDC002593</strain>
    </source>
</reference>
<proteinExistence type="predicted"/>
<dbReference type="InterPro" id="IPR051599">
    <property type="entry name" value="Cell_Envelope_Assoc"/>
</dbReference>
<accession>A0ABW6S7K2</accession>
<comment type="caution">
    <text evidence="2">The sequence shown here is derived from an EMBL/GenBank/DDBJ whole genome shotgun (WGS) entry which is preliminary data.</text>
</comment>
<protein>
    <submittedName>
        <fullName evidence="2">YdcF family protein</fullName>
    </submittedName>
</protein>
<dbReference type="InterPro" id="IPR014729">
    <property type="entry name" value="Rossmann-like_a/b/a_fold"/>
</dbReference>
<dbReference type="PANTHER" id="PTHR30336">
    <property type="entry name" value="INNER MEMBRANE PROTEIN, PROBABLE PERMEASE"/>
    <property type="match status" value="1"/>
</dbReference>
<dbReference type="PANTHER" id="PTHR30336:SF20">
    <property type="entry name" value="DUF218 DOMAIN-CONTAINING PROTEIN"/>
    <property type="match status" value="1"/>
</dbReference>
<evidence type="ECO:0000313" key="3">
    <source>
        <dbReference type="Proteomes" id="UP001601992"/>
    </source>
</evidence>
<dbReference type="Pfam" id="PF02698">
    <property type="entry name" value="DUF218"/>
    <property type="match status" value="1"/>
</dbReference>